<accession>A0ABT1D2P8</accession>
<keyword evidence="6 7" id="KW-0472">Membrane</keyword>
<feature type="transmembrane region" description="Helical" evidence="7">
    <location>
        <begin position="266"/>
        <end position="284"/>
    </location>
</feature>
<evidence type="ECO:0000256" key="2">
    <source>
        <dbReference type="ARBA" id="ARBA00022448"/>
    </source>
</evidence>
<sequence>MPRDAVEAHRHPLLRLIGNPDIRRLWAVGALANAMRWVEILVASVFTFEATGSAFATSLVVMARSVPMLLAGAFTGAIAEVLDRRKLLMCGQAATALSTAAIAALAFAGALEVWHLGLAALLAGLVWTGEMASRRRMLSEAAGEEDLVQAMALDTTTAHTTRMIGPLLGGVLYQWLGIGPAFALASACYGCTFLMLSGVRLPQARRAFRPRQVLLDMAEGVALVRRLPVLRVVVVATVAMNVFAFSFASVLPALGTRAYGAMPAQIGLLTAAEPMGALLAGLALAAGRRAWLSPLALLGGCAVFMLALLLLPLMPALWLAVGLLALGGLGTALFGALQTALAVTASPPEARSRVLGLVTTCIGTGPFGVLLTGALADALGPQAGIPIMAALGLALLLGGGALAMRGPAQAR</sequence>
<evidence type="ECO:0000256" key="6">
    <source>
        <dbReference type="ARBA" id="ARBA00023136"/>
    </source>
</evidence>
<name>A0ABT1D2P8_9PROT</name>
<reference evidence="8 9" key="1">
    <citation type="submission" date="2021-12" db="EMBL/GenBank/DDBJ databases">
        <title>Siccirubricoccus leaddurans sp. nov., a high concentration Zn2+ tolerance bacterium.</title>
        <authorList>
            <person name="Cao Y."/>
        </authorList>
    </citation>
    <scope>NUCLEOTIDE SEQUENCE [LARGE SCALE GENOMIC DNA]</scope>
    <source>
        <strain evidence="8 9">KC 17139</strain>
    </source>
</reference>
<evidence type="ECO:0000256" key="1">
    <source>
        <dbReference type="ARBA" id="ARBA00004651"/>
    </source>
</evidence>
<evidence type="ECO:0000313" key="9">
    <source>
        <dbReference type="Proteomes" id="UP001523392"/>
    </source>
</evidence>
<evidence type="ECO:0000256" key="4">
    <source>
        <dbReference type="ARBA" id="ARBA00022692"/>
    </source>
</evidence>
<feature type="transmembrane region" description="Helical" evidence="7">
    <location>
        <begin position="291"/>
        <end position="311"/>
    </location>
</feature>
<dbReference type="Proteomes" id="UP001523392">
    <property type="component" value="Unassembled WGS sequence"/>
</dbReference>
<keyword evidence="4 7" id="KW-0812">Transmembrane</keyword>
<dbReference type="Pfam" id="PF05977">
    <property type="entry name" value="MFS_3"/>
    <property type="match status" value="1"/>
</dbReference>
<feature type="transmembrane region" description="Helical" evidence="7">
    <location>
        <begin position="172"/>
        <end position="196"/>
    </location>
</feature>
<evidence type="ECO:0000256" key="5">
    <source>
        <dbReference type="ARBA" id="ARBA00022989"/>
    </source>
</evidence>
<dbReference type="RefSeq" id="WP_252952823.1">
    <property type="nucleotide sequence ID" value="NZ_JAFIRR010000051.1"/>
</dbReference>
<dbReference type="InterPro" id="IPR036259">
    <property type="entry name" value="MFS_trans_sf"/>
</dbReference>
<keyword evidence="3" id="KW-1003">Cell membrane</keyword>
<feature type="transmembrane region" description="Helical" evidence="7">
    <location>
        <begin position="25"/>
        <end position="48"/>
    </location>
</feature>
<protein>
    <submittedName>
        <fullName evidence="8">MFS transporter</fullName>
    </submittedName>
</protein>
<feature type="transmembrane region" description="Helical" evidence="7">
    <location>
        <begin position="100"/>
        <end position="127"/>
    </location>
</feature>
<feature type="transmembrane region" description="Helical" evidence="7">
    <location>
        <begin position="232"/>
        <end position="254"/>
    </location>
</feature>
<evidence type="ECO:0000313" key="8">
    <source>
        <dbReference type="EMBL" id="MCO6416212.1"/>
    </source>
</evidence>
<comment type="subcellular location">
    <subcellularLocation>
        <location evidence="1">Cell membrane</location>
        <topology evidence="1">Multi-pass membrane protein</topology>
    </subcellularLocation>
</comment>
<proteinExistence type="predicted"/>
<evidence type="ECO:0000256" key="3">
    <source>
        <dbReference type="ARBA" id="ARBA00022475"/>
    </source>
</evidence>
<gene>
    <name evidence="8" type="ORF">JYK14_08525</name>
</gene>
<feature type="transmembrane region" description="Helical" evidence="7">
    <location>
        <begin position="317"/>
        <end position="342"/>
    </location>
</feature>
<dbReference type="Gene3D" id="1.20.1250.20">
    <property type="entry name" value="MFS general substrate transporter like domains"/>
    <property type="match status" value="1"/>
</dbReference>
<organism evidence="8 9">
    <name type="scientific">Siccirubricoccus soli</name>
    <dbReference type="NCBI Taxonomy" id="2899147"/>
    <lineage>
        <taxon>Bacteria</taxon>
        <taxon>Pseudomonadati</taxon>
        <taxon>Pseudomonadota</taxon>
        <taxon>Alphaproteobacteria</taxon>
        <taxon>Acetobacterales</taxon>
        <taxon>Roseomonadaceae</taxon>
        <taxon>Siccirubricoccus</taxon>
    </lineage>
</organism>
<keyword evidence="2" id="KW-0813">Transport</keyword>
<keyword evidence="9" id="KW-1185">Reference proteome</keyword>
<dbReference type="PANTHER" id="PTHR23513:SF11">
    <property type="entry name" value="STAPHYLOFERRIN A TRANSPORTER"/>
    <property type="match status" value="1"/>
</dbReference>
<feature type="transmembrane region" description="Helical" evidence="7">
    <location>
        <begin position="54"/>
        <end position="79"/>
    </location>
</feature>
<dbReference type="EMBL" id="JAFIRR010000051">
    <property type="protein sequence ID" value="MCO6416212.1"/>
    <property type="molecule type" value="Genomic_DNA"/>
</dbReference>
<feature type="transmembrane region" description="Helical" evidence="7">
    <location>
        <begin position="354"/>
        <end position="376"/>
    </location>
</feature>
<dbReference type="InterPro" id="IPR010290">
    <property type="entry name" value="TM_effector"/>
</dbReference>
<dbReference type="SUPFAM" id="SSF103473">
    <property type="entry name" value="MFS general substrate transporter"/>
    <property type="match status" value="1"/>
</dbReference>
<feature type="transmembrane region" description="Helical" evidence="7">
    <location>
        <begin position="382"/>
        <end position="404"/>
    </location>
</feature>
<comment type="caution">
    <text evidence="8">The sequence shown here is derived from an EMBL/GenBank/DDBJ whole genome shotgun (WGS) entry which is preliminary data.</text>
</comment>
<dbReference type="PANTHER" id="PTHR23513">
    <property type="entry name" value="INTEGRAL MEMBRANE EFFLUX PROTEIN-RELATED"/>
    <property type="match status" value="1"/>
</dbReference>
<evidence type="ECO:0000256" key="7">
    <source>
        <dbReference type="SAM" id="Phobius"/>
    </source>
</evidence>
<keyword evidence="5 7" id="KW-1133">Transmembrane helix</keyword>